<evidence type="ECO:0000313" key="1">
    <source>
        <dbReference type="EMBL" id="CAF3961040.1"/>
    </source>
</evidence>
<reference evidence="1" key="1">
    <citation type="submission" date="2021-02" db="EMBL/GenBank/DDBJ databases">
        <authorList>
            <person name="Nowell W R."/>
        </authorList>
    </citation>
    <scope>NUCLEOTIDE SEQUENCE</scope>
</reference>
<sequence length="50" mass="5859">SKRTTADKNKEEFMKLIVQKVRMCNKNGDNFQQTIEQFSAETNRTTFSIT</sequence>
<dbReference type="AlphaFoldDB" id="A0A819LGM2"/>
<organism evidence="1 4">
    <name type="scientific">Rotaria sordida</name>
    <dbReference type="NCBI Taxonomy" id="392033"/>
    <lineage>
        <taxon>Eukaryota</taxon>
        <taxon>Metazoa</taxon>
        <taxon>Spiralia</taxon>
        <taxon>Gnathifera</taxon>
        <taxon>Rotifera</taxon>
        <taxon>Eurotatoria</taxon>
        <taxon>Bdelloidea</taxon>
        <taxon>Philodinida</taxon>
        <taxon>Philodinidae</taxon>
        <taxon>Rotaria</taxon>
    </lineage>
</organism>
<dbReference type="EMBL" id="CAJOBD010025010">
    <property type="protein sequence ID" value="CAF4262037.1"/>
    <property type="molecule type" value="Genomic_DNA"/>
</dbReference>
<dbReference type="Proteomes" id="UP000663836">
    <property type="component" value="Unassembled WGS sequence"/>
</dbReference>
<evidence type="ECO:0000313" key="3">
    <source>
        <dbReference type="EMBL" id="CAF4262037.1"/>
    </source>
</evidence>
<evidence type="ECO:0000313" key="2">
    <source>
        <dbReference type="EMBL" id="CAF4253178.1"/>
    </source>
</evidence>
<dbReference type="Proteomes" id="UP000663874">
    <property type="component" value="Unassembled WGS sequence"/>
</dbReference>
<dbReference type="Proteomes" id="UP000663823">
    <property type="component" value="Unassembled WGS sequence"/>
</dbReference>
<comment type="caution">
    <text evidence="1">The sequence shown here is derived from an EMBL/GenBank/DDBJ whole genome shotgun (WGS) entry which is preliminary data.</text>
</comment>
<dbReference type="EMBL" id="CAJOBE010005112">
    <property type="protein sequence ID" value="CAF3961040.1"/>
    <property type="molecule type" value="Genomic_DNA"/>
</dbReference>
<feature type="non-terminal residue" evidence="1">
    <location>
        <position position="1"/>
    </location>
</feature>
<dbReference type="EMBL" id="CAJOAX010032920">
    <property type="protein sequence ID" value="CAF4253178.1"/>
    <property type="molecule type" value="Genomic_DNA"/>
</dbReference>
<accession>A0A819LGM2</accession>
<gene>
    <name evidence="1" type="ORF">FNK824_LOCUS23779</name>
    <name evidence="3" type="ORF">JBS370_LOCUS39110</name>
    <name evidence="2" type="ORF">OTI717_LOCUS40500</name>
</gene>
<evidence type="ECO:0000313" key="4">
    <source>
        <dbReference type="Proteomes" id="UP000663874"/>
    </source>
</evidence>
<proteinExistence type="predicted"/>
<name>A0A819LGM2_9BILA</name>
<protein>
    <submittedName>
        <fullName evidence="1">Uncharacterized protein</fullName>
    </submittedName>
</protein>